<organism evidence="1 2">
    <name type="scientific">Rotaria sordida</name>
    <dbReference type="NCBI Taxonomy" id="392033"/>
    <lineage>
        <taxon>Eukaryota</taxon>
        <taxon>Metazoa</taxon>
        <taxon>Spiralia</taxon>
        <taxon>Gnathifera</taxon>
        <taxon>Rotifera</taxon>
        <taxon>Eurotatoria</taxon>
        <taxon>Bdelloidea</taxon>
        <taxon>Philodinida</taxon>
        <taxon>Philodinidae</taxon>
        <taxon>Rotaria</taxon>
    </lineage>
</organism>
<sequence length="32" mass="3872">MIDFLSHASFFDEAQELTDEYERYHSPVLSMY</sequence>
<dbReference type="AlphaFoldDB" id="A0A820GPI5"/>
<comment type="caution">
    <text evidence="1">The sequence shown here is derived from an EMBL/GenBank/DDBJ whole genome shotgun (WGS) entry which is preliminary data.</text>
</comment>
<evidence type="ECO:0000313" key="1">
    <source>
        <dbReference type="EMBL" id="CAF4280675.1"/>
    </source>
</evidence>
<accession>A0A820GPI5</accession>
<dbReference type="EMBL" id="CAJOBE010028314">
    <property type="protein sequence ID" value="CAF4280675.1"/>
    <property type="molecule type" value="Genomic_DNA"/>
</dbReference>
<protein>
    <submittedName>
        <fullName evidence="1">Uncharacterized protein</fullName>
    </submittedName>
</protein>
<evidence type="ECO:0000313" key="2">
    <source>
        <dbReference type="Proteomes" id="UP000663874"/>
    </source>
</evidence>
<reference evidence="1" key="1">
    <citation type="submission" date="2021-02" db="EMBL/GenBank/DDBJ databases">
        <authorList>
            <person name="Nowell W R."/>
        </authorList>
    </citation>
    <scope>NUCLEOTIDE SEQUENCE</scope>
</reference>
<gene>
    <name evidence="1" type="ORF">FNK824_LOCUS39884</name>
</gene>
<name>A0A820GPI5_9BILA</name>
<proteinExistence type="predicted"/>
<dbReference type="Proteomes" id="UP000663874">
    <property type="component" value="Unassembled WGS sequence"/>
</dbReference>
<feature type="non-terminal residue" evidence="1">
    <location>
        <position position="1"/>
    </location>
</feature>